<dbReference type="Proteomes" id="UP000561011">
    <property type="component" value="Unassembled WGS sequence"/>
</dbReference>
<dbReference type="CDD" id="cd10917">
    <property type="entry name" value="CE4_NodB_like_6s_7s"/>
    <property type="match status" value="1"/>
</dbReference>
<sequence>MSTTMSRRRMMGASALTMVGTVGAVLTAEALTGIAPHRGLSPTDRVAPRPQDSTVACRTEVFWRAHPAERLVSLTFDDGPDPRWTPQVLDALAAHDARATFFQMGDAVVEHPEITRDVHDAGHEIASHGSGHLDLSTMSVDAIRENLGSTHDAIATTTGTAPTLVRPPWGRIDAPGLLVASELGYDVALWSHHLPTEKAEKVVDTDVATASPGMVVLCHDGRGTPADSLYVAVRRLLAELTDEGYTFVSVSELRAAEQVPA</sequence>
<dbReference type="InterPro" id="IPR050248">
    <property type="entry name" value="Polysacc_deacetylase_ArnD"/>
</dbReference>
<dbReference type="AlphaFoldDB" id="A0A853EV65"/>
<evidence type="ECO:0000259" key="1">
    <source>
        <dbReference type="PROSITE" id="PS51677"/>
    </source>
</evidence>
<feature type="domain" description="NodB homology" evidence="1">
    <location>
        <begin position="70"/>
        <end position="248"/>
    </location>
</feature>
<dbReference type="InterPro" id="IPR002509">
    <property type="entry name" value="NODB_dom"/>
</dbReference>
<dbReference type="Pfam" id="PF01522">
    <property type="entry name" value="Polysacc_deac_1"/>
    <property type="match status" value="1"/>
</dbReference>
<dbReference type="PROSITE" id="PS51318">
    <property type="entry name" value="TAT"/>
    <property type="match status" value="1"/>
</dbReference>
<dbReference type="PANTHER" id="PTHR10587">
    <property type="entry name" value="GLYCOSYL TRANSFERASE-RELATED"/>
    <property type="match status" value="1"/>
</dbReference>
<accession>A0A853EV65</accession>
<gene>
    <name evidence="2" type="ORF">HZZ10_06835</name>
</gene>
<dbReference type="PROSITE" id="PS51677">
    <property type="entry name" value="NODB"/>
    <property type="match status" value="1"/>
</dbReference>
<dbReference type="PANTHER" id="PTHR10587:SF137">
    <property type="entry name" value="4-DEOXY-4-FORMAMIDO-L-ARABINOSE-PHOSPHOUNDECAPRENOL DEFORMYLASE ARND-RELATED"/>
    <property type="match status" value="1"/>
</dbReference>
<evidence type="ECO:0000313" key="2">
    <source>
        <dbReference type="EMBL" id="NYS93243.1"/>
    </source>
</evidence>
<dbReference type="InterPro" id="IPR011330">
    <property type="entry name" value="Glyco_hydro/deAcase_b/a-brl"/>
</dbReference>
<reference evidence="2 3" key="1">
    <citation type="submission" date="2020-07" db="EMBL/GenBank/DDBJ databases">
        <title>MOT database genomes.</title>
        <authorList>
            <person name="Joseph S."/>
            <person name="Aduse-Opoku J."/>
            <person name="Hashim A."/>
            <person name="Wade W."/>
            <person name="Curtis M."/>
        </authorList>
    </citation>
    <scope>NUCLEOTIDE SEQUENCE [LARGE SCALE GENOMIC DNA]</scope>
    <source>
        <strain evidence="2 3">DSM 100099</strain>
    </source>
</reference>
<dbReference type="GO" id="GO:0016810">
    <property type="term" value="F:hydrolase activity, acting on carbon-nitrogen (but not peptide) bonds"/>
    <property type="evidence" value="ECO:0007669"/>
    <property type="project" value="InterPro"/>
</dbReference>
<dbReference type="SUPFAM" id="SSF88713">
    <property type="entry name" value="Glycoside hydrolase/deacetylase"/>
    <property type="match status" value="1"/>
</dbReference>
<dbReference type="EMBL" id="JACBYE010000011">
    <property type="protein sequence ID" value="NYS93243.1"/>
    <property type="molecule type" value="Genomic_DNA"/>
</dbReference>
<organism evidence="2 3">
    <name type="scientific">Sanguibacter inulinus</name>
    <dbReference type="NCBI Taxonomy" id="60922"/>
    <lineage>
        <taxon>Bacteria</taxon>
        <taxon>Bacillati</taxon>
        <taxon>Actinomycetota</taxon>
        <taxon>Actinomycetes</taxon>
        <taxon>Micrococcales</taxon>
        <taxon>Sanguibacteraceae</taxon>
        <taxon>Sanguibacter</taxon>
    </lineage>
</organism>
<evidence type="ECO:0000313" key="3">
    <source>
        <dbReference type="Proteomes" id="UP000561011"/>
    </source>
</evidence>
<protein>
    <submittedName>
        <fullName evidence="2">Polysaccharide deacetylase family protein</fullName>
    </submittedName>
</protein>
<comment type="caution">
    <text evidence="2">The sequence shown here is derived from an EMBL/GenBank/DDBJ whole genome shotgun (WGS) entry which is preliminary data.</text>
</comment>
<dbReference type="RefSeq" id="WP_380960950.1">
    <property type="nucleotide sequence ID" value="NZ_JBHSTV010000009.1"/>
</dbReference>
<dbReference type="InterPro" id="IPR006311">
    <property type="entry name" value="TAT_signal"/>
</dbReference>
<dbReference type="Gene3D" id="3.20.20.370">
    <property type="entry name" value="Glycoside hydrolase/deacetylase"/>
    <property type="match status" value="1"/>
</dbReference>
<name>A0A853EV65_9MICO</name>
<dbReference type="GO" id="GO:0005975">
    <property type="term" value="P:carbohydrate metabolic process"/>
    <property type="evidence" value="ECO:0007669"/>
    <property type="project" value="InterPro"/>
</dbReference>
<keyword evidence="3" id="KW-1185">Reference proteome</keyword>
<proteinExistence type="predicted"/>